<dbReference type="KEGG" id="sls:SLINC_8557"/>
<gene>
    <name evidence="1" type="ORF">SLINC_8557</name>
</gene>
<proteinExistence type="predicted"/>
<accession>A0A1B1MQ76</accession>
<keyword evidence="2" id="KW-1185">Reference proteome</keyword>
<dbReference type="EMBL" id="CP016438">
    <property type="protein sequence ID" value="ANS70781.1"/>
    <property type="molecule type" value="Genomic_DNA"/>
</dbReference>
<dbReference type="STRING" id="1915.SLINC_8557"/>
<organism evidence="1 2">
    <name type="scientific">Streptomyces lincolnensis</name>
    <dbReference type="NCBI Taxonomy" id="1915"/>
    <lineage>
        <taxon>Bacteria</taxon>
        <taxon>Bacillati</taxon>
        <taxon>Actinomycetota</taxon>
        <taxon>Actinomycetes</taxon>
        <taxon>Kitasatosporales</taxon>
        <taxon>Streptomycetaceae</taxon>
        <taxon>Streptomyces</taxon>
    </lineage>
</organism>
<sequence length="67" mass="7847">MRIALVFHPRAQLRDHRVVAGTRKGRRALGCFRQAVLVLRWFLDGTRLAQLARDNRVSTSTVYRYLH</sequence>
<evidence type="ECO:0000313" key="2">
    <source>
        <dbReference type="Proteomes" id="UP000092598"/>
    </source>
</evidence>
<dbReference type="AlphaFoldDB" id="A0A1B1MQ76"/>
<reference evidence="1 2" key="1">
    <citation type="submission" date="2016-07" db="EMBL/GenBank/DDBJ databases">
        <title>Enhancement of antibiotic productionsby engineered nitrateutilization in actinobacteria.</title>
        <authorList>
            <person name="Meng S.C."/>
        </authorList>
    </citation>
    <scope>NUCLEOTIDE SEQUENCE [LARGE SCALE GENOMIC DNA]</scope>
    <source>
        <strain evidence="1 2">NRRL 2936</strain>
    </source>
</reference>
<evidence type="ECO:0000313" key="1">
    <source>
        <dbReference type="EMBL" id="ANS70781.1"/>
    </source>
</evidence>
<protein>
    <submittedName>
        <fullName evidence="1">Transposase</fullName>
    </submittedName>
</protein>
<dbReference type="Proteomes" id="UP000092598">
    <property type="component" value="Chromosome"/>
</dbReference>
<name>A0A1B1MQ76_STRLN</name>